<dbReference type="AlphaFoldDB" id="A0A3B3DUG4"/>
<evidence type="ECO:0000256" key="1">
    <source>
        <dbReference type="ARBA" id="ARBA00004123"/>
    </source>
</evidence>
<evidence type="ECO:0008006" key="11">
    <source>
        <dbReference type="Google" id="ProtNLM"/>
    </source>
</evidence>
<dbReference type="InterPro" id="IPR010920">
    <property type="entry name" value="LSM_dom_sf"/>
</dbReference>
<keyword evidence="5" id="KW-0694">RNA-binding</keyword>
<evidence type="ECO:0000256" key="6">
    <source>
        <dbReference type="ARBA" id="ARBA00023187"/>
    </source>
</evidence>
<evidence type="ECO:0000256" key="5">
    <source>
        <dbReference type="ARBA" id="ARBA00022884"/>
    </source>
</evidence>
<protein>
    <recommendedName>
        <fullName evidence="11">LSM domain-containing protein</fullName>
    </recommendedName>
</protein>
<evidence type="ECO:0000313" key="9">
    <source>
        <dbReference type="Ensembl" id="ENSOMEP00000033743.1"/>
    </source>
</evidence>
<proteinExistence type="inferred from homology"/>
<accession>A0A3B3DUG4</accession>
<dbReference type="PaxDb" id="30732-ENSOMEP00000033743"/>
<comment type="similarity">
    <text evidence="2">Belongs to the snRNP Sm proteins family.</text>
</comment>
<dbReference type="PANTHER" id="PTHR20971">
    <property type="entry name" value="U6 SNRNA-ASSOCIATED PROTEIN"/>
    <property type="match status" value="1"/>
</dbReference>
<reference evidence="9" key="2">
    <citation type="submission" date="2025-09" db="UniProtKB">
        <authorList>
            <consortium name="Ensembl"/>
        </authorList>
    </citation>
    <scope>IDENTIFICATION</scope>
</reference>
<dbReference type="GO" id="GO:0005688">
    <property type="term" value="C:U6 snRNP"/>
    <property type="evidence" value="ECO:0007669"/>
    <property type="project" value="TreeGrafter"/>
</dbReference>
<dbReference type="GO" id="GO:0000398">
    <property type="term" value="P:mRNA splicing, via spliceosome"/>
    <property type="evidence" value="ECO:0007669"/>
    <property type="project" value="TreeGrafter"/>
</dbReference>
<keyword evidence="10" id="KW-1185">Reference proteome</keyword>
<dbReference type="GO" id="GO:0005681">
    <property type="term" value="C:spliceosomal complex"/>
    <property type="evidence" value="ECO:0007669"/>
    <property type="project" value="UniProtKB-KW"/>
</dbReference>
<keyword evidence="7" id="KW-0539">Nucleus</keyword>
<dbReference type="PANTHER" id="PTHR20971:SF0">
    <property type="entry name" value="U6 SNRNA-ASSOCIATED SM-LIKE PROTEIN LSM5"/>
    <property type="match status" value="1"/>
</dbReference>
<evidence type="ECO:0000256" key="7">
    <source>
        <dbReference type="ARBA" id="ARBA00023242"/>
    </source>
</evidence>
<evidence type="ECO:0000313" key="10">
    <source>
        <dbReference type="Proteomes" id="UP000261560"/>
    </source>
</evidence>
<dbReference type="GO" id="GO:1990726">
    <property type="term" value="C:Lsm1-7-Pat1 complex"/>
    <property type="evidence" value="ECO:0007669"/>
    <property type="project" value="TreeGrafter"/>
</dbReference>
<dbReference type="Gene3D" id="2.30.30.100">
    <property type="match status" value="1"/>
</dbReference>
<organism evidence="9 10">
    <name type="scientific">Oryzias melastigma</name>
    <name type="common">Marine medaka</name>
    <dbReference type="NCBI Taxonomy" id="30732"/>
    <lineage>
        <taxon>Eukaryota</taxon>
        <taxon>Metazoa</taxon>
        <taxon>Chordata</taxon>
        <taxon>Craniata</taxon>
        <taxon>Vertebrata</taxon>
        <taxon>Euteleostomi</taxon>
        <taxon>Actinopterygii</taxon>
        <taxon>Neopterygii</taxon>
        <taxon>Teleostei</taxon>
        <taxon>Neoteleostei</taxon>
        <taxon>Acanthomorphata</taxon>
        <taxon>Ovalentaria</taxon>
        <taxon>Atherinomorphae</taxon>
        <taxon>Beloniformes</taxon>
        <taxon>Adrianichthyidae</taxon>
        <taxon>Oryziinae</taxon>
        <taxon>Oryzias</taxon>
    </lineage>
</organism>
<evidence type="ECO:0000256" key="4">
    <source>
        <dbReference type="ARBA" id="ARBA00022728"/>
    </source>
</evidence>
<dbReference type="GO" id="GO:0046540">
    <property type="term" value="C:U4/U6 x U5 tri-snRNP complex"/>
    <property type="evidence" value="ECO:0007669"/>
    <property type="project" value="TreeGrafter"/>
</dbReference>
<reference evidence="9" key="1">
    <citation type="submission" date="2025-08" db="UniProtKB">
        <authorList>
            <consortium name="Ensembl"/>
        </authorList>
    </citation>
    <scope>IDENTIFICATION</scope>
</reference>
<evidence type="ECO:0000256" key="8">
    <source>
        <dbReference type="ARBA" id="ARBA00023274"/>
    </source>
</evidence>
<keyword evidence="6" id="KW-0508">mRNA splicing</keyword>
<keyword evidence="3" id="KW-0507">mRNA processing</keyword>
<keyword evidence="4" id="KW-0747">Spliceosome</keyword>
<dbReference type="Ensembl" id="ENSOMET00000035152.1">
    <property type="protein sequence ID" value="ENSOMEP00000033743.1"/>
    <property type="gene ID" value="ENSOMEG00000019911.1"/>
</dbReference>
<sequence>MNEKVFKFQNFTNKPSNILMVSTWPPADKCISSQIHIVMTTDKEIVGTVLCLDDFVNMVEGG</sequence>
<dbReference type="Proteomes" id="UP000261560">
    <property type="component" value="Unplaced"/>
</dbReference>
<evidence type="ECO:0000256" key="2">
    <source>
        <dbReference type="ARBA" id="ARBA00006850"/>
    </source>
</evidence>
<keyword evidence="8" id="KW-0687">Ribonucleoprotein</keyword>
<dbReference type="GO" id="GO:0003723">
    <property type="term" value="F:RNA binding"/>
    <property type="evidence" value="ECO:0007669"/>
    <property type="project" value="UniProtKB-KW"/>
</dbReference>
<dbReference type="InterPro" id="IPR033871">
    <property type="entry name" value="LSm5"/>
</dbReference>
<dbReference type="STRING" id="30732.ENSOMEP00000033743"/>
<evidence type="ECO:0000256" key="3">
    <source>
        <dbReference type="ARBA" id="ARBA00022664"/>
    </source>
</evidence>
<dbReference type="SUPFAM" id="SSF50182">
    <property type="entry name" value="Sm-like ribonucleoproteins"/>
    <property type="match status" value="1"/>
</dbReference>
<comment type="subcellular location">
    <subcellularLocation>
        <location evidence="1">Nucleus</location>
    </subcellularLocation>
</comment>
<name>A0A3B3DUG4_ORYME</name>